<dbReference type="Proteomes" id="UP001431783">
    <property type="component" value="Unassembled WGS sequence"/>
</dbReference>
<dbReference type="GO" id="GO:0005697">
    <property type="term" value="C:telomerase holoenzyme complex"/>
    <property type="evidence" value="ECO:0007669"/>
    <property type="project" value="TreeGrafter"/>
</dbReference>
<dbReference type="GO" id="GO:0070034">
    <property type="term" value="F:telomerase RNA binding"/>
    <property type="evidence" value="ECO:0007669"/>
    <property type="project" value="TreeGrafter"/>
</dbReference>
<dbReference type="Pfam" id="PF10373">
    <property type="entry name" value="EST1_DNA_bind"/>
    <property type="match status" value="1"/>
</dbReference>
<dbReference type="GO" id="GO:0042162">
    <property type="term" value="F:telomeric DNA binding"/>
    <property type="evidence" value="ECO:0007669"/>
    <property type="project" value="TreeGrafter"/>
</dbReference>
<proteinExistence type="predicted"/>
<comment type="caution">
    <text evidence="4">The sequence shown here is derived from an EMBL/GenBank/DDBJ whole genome shotgun (WGS) entry which is preliminary data.</text>
</comment>
<evidence type="ECO:0000256" key="1">
    <source>
        <dbReference type="ARBA" id="ARBA00023161"/>
    </source>
</evidence>
<evidence type="ECO:0000313" key="5">
    <source>
        <dbReference type="Proteomes" id="UP001431783"/>
    </source>
</evidence>
<dbReference type="AlphaFoldDB" id="A0AAW1UJD1"/>
<dbReference type="SUPFAM" id="SSF48452">
    <property type="entry name" value="TPR-like"/>
    <property type="match status" value="1"/>
</dbReference>
<evidence type="ECO:0000259" key="2">
    <source>
        <dbReference type="Pfam" id="PF10373"/>
    </source>
</evidence>
<keyword evidence="5" id="KW-1185">Reference proteome</keyword>
<feature type="domain" description="DNA/RNA-binding" evidence="2">
    <location>
        <begin position="194"/>
        <end position="402"/>
    </location>
</feature>
<dbReference type="CDD" id="cd09884">
    <property type="entry name" value="PIN_Smg5-like"/>
    <property type="match status" value="1"/>
</dbReference>
<dbReference type="InterPro" id="IPR018834">
    <property type="entry name" value="DNA/RNA-bd_Est1-type"/>
</dbReference>
<keyword evidence="1" id="KW-0866">Nonsense-mediated mRNA decay</keyword>
<dbReference type="PANTHER" id="PTHR15696:SF7">
    <property type="entry name" value="NONSENSE-MEDIATED MRNA DECAY FACTOR"/>
    <property type="match status" value="1"/>
</dbReference>
<dbReference type="InterPro" id="IPR011990">
    <property type="entry name" value="TPR-like_helical_dom_sf"/>
</dbReference>
<dbReference type="Gene3D" id="3.40.50.1010">
    <property type="entry name" value="5'-nuclease"/>
    <property type="match status" value="1"/>
</dbReference>
<dbReference type="Pfam" id="PF10374">
    <property type="entry name" value="EST1"/>
    <property type="match status" value="1"/>
</dbReference>
<dbReference type="EMBL" id="JARQZJ010000064">
    <property type="protein sequence ID" value="KAK9880232.1"/>
    <property type="molecule type" value="Genomic_DNA"/>
</dbReference>
<dbReference type="PANTHER" id="PTHR15696">
    <property type="entry name" value="SMG-7 SUPPRESSOR WITH MORPHOLOGICAL EFFECT ON GENITALIA PROTEIN 7"/>
    <property type="match status" value="1"/>
</dbReference>
<dbReference type="GO" id="GO:0000184">
    <property type="term" value="P:nuclear-transcribed mRNA catabolic process, nonsense-mediated decay"/>
    <property type="evidence" value="ECO:0007669"/>
    <property type="project" value="UniProtKB-KW"/>
</dbReference>
<accession>A0AAW1UJD1</accession>
<dbReference type="InterPro" id="IPR019458">
    <property type="entry name" value="Est1-like_N"/>
</dbReference>
<dbReference type="Gene3D" id="1.25.40.10">
    <property type="entry name" value="Tetratricopeptide repeat domain"/>
    <property type="match status" value="1"/>
</dbReference>
<evidence type="ECO:0000259" key="3">
    <source>
        <dbReference type="Pfam" id="PF10374"/>
    </source>
</evidence>
<feature type="domain" description="Telomerase activating protein Est1-like N-terminal" evidence="3">
    <location>
        <begin position="76"/>
        <end position="184"/>
    </location>
</feature>
<reference evidence="4 5" key="1">
    <citation type="submission" date="2023-03" db="EMBL/GenBank/DDBJ databases">
        <title>Genome insight into feeding habits of ladybird beetles.</title>
        <authorList>
            <person name="Li H.-S."/>
            <person name="Huang Y.-H."/>
            <person name="Pang H."/>
        </authorList>
    </citation>
    <scope>NUCLEOTIDE SEQUENCE [LARGE SCALE GENOMIC DNA]</scope>
    <source>
        <strain evidence="4">SYSU_2023b</strain>
        <tissue evidence="4">Whole body</tissue>
    </source>
</reference>
<evidence type="ECO:0000313" key="4">
    <source>
        <dbReference type="EMBL" id="KAK9880232.1"/>
    </source>
</evidence>
<organism evidence="4 5">
    <name type="scientific">Henosepilachna vigintioctopunctata</name>
    <dbReference type="NCBI Taxonomy" id="420089"/>
    <lineage>
        <taxon>Eukaryota</taxon>
        <taxon>Metazoa</taxon>
        <taxon>Ecdysozoa</taxon>
        <taxon>Arthropoda</taxon>
        <taxon>Hexapoda</taxon>
        <taxon>Insecta</taxon>
        <taxon>Pterygota</taxon>
        <taxon>Neoptera</taxon>
        <taxon>Endopterygota</taxon>
        <taxon>Coleoptera</taxon>
        <taxon>Polyphaga</taxon>
        <taxon>Cucujiformia</taxon>
        <taxon>Coccinelloidea</taxon>
        <taxon>Coccinellidae</taxon>
        <taxon>Epilachninae</taxon>
        <taxon>Epilachnini</taxon>
        <taxon>Henosepilachna</taxon>
    </lineage>
</organism>
<name>A0AAW1UJD1_9CUCU</name>
<protein>
    <recommendedName>
        <fullName evidence="6">Protein SMG5</fullName>
    </recommendedName>
</protein>
<dbReference type="InterPro" id="IPR045153">
    <property type="entry name" value="Est1/Ebs1-like"/>
</dbReference>
<evidence type="ECO:0008006" key="6">
    <source>
        <dbReference type="Google" id="ProtNLM"/>
    </source>
</evidence>
<sequence>MKKRFNSVDINQKHGNELSKKLYKTITDLSKRLDDARCCTRNILDLFSPNSLIQRRKLGEYCERLIFSDPVLFGRKAEELLWRKVFYDVVSTAKKLKKANYSDDEVSNLMNHIYSGIGFYHHMILKLQTSFKLNLQTVIDFATQTIEKDTNGESNKDASFEWAEQSLHQCLMYLGDLSRYKLEISGCLDAATPTRYYMQAIAYKPEYGMPYNQMGTLAMNQNCHLEAVYHYMRCLSCKYSFEGTINNLNSLFEKNSKYIEQLPQEKEDSKCSALLSKSDHIKRFIARFLLLIDIWYFNKNVPKVYNLCHLTFKDLDECLSYIKSSSENGDIPTDSFETNFINSPSYLSSETLFRISVICLLSIAKLQSNNSPQVSTIAAFTLAVYSQLIQNVTAHIEESVLNYPLAELDLNSVKKSKCRNKIKLRRRKLNKNVCEDSETSDDDLSLSSSDQSFISDQEDLLADSTDDEIEGGDIINGNAVGDKTHISKAWEQPNKNTDKNEVVNNKEEVFKKVKKMDVNDMIEIISEETLLQSIKILNDWLMIDTSVFKSCCINTPSLLRQITYLLNLLNINLDDKRHFPEIHNSSTIDNYAKFPLPEDVIMRGLDFLSDSHKNLDWQCFSTKTLSLKNEAVIRIFKFKAFGRYLLSITEAGITFDDKENIYVCKSGDKELKKEVGELISQDSPVTTEGQIINGKVKEEISSIPNNSKGGQLIKMKHMGQLWLASEVSALENRVKGRSSLSPYLVLDADALIKYNFMVKHLVHTRKFIVLVPNAVVSVLDDLKREKPEARDAIRWLEAQFHKGNRFFRSQRPQERALIPFIKYPKKRDKEMFTYIQIIECCYYLSEQQKGATNLVTLLIGNQNLLTNGENKEFSYVGLAQTAGITIESITQFYAKTKKATKDNR</sequence>
<dbReference type="FunFam" id="3.40.50.1010:FF:000033">
    <property type="entry name" value="Blast:Protein SMG5"/>
    <property type="match status" value="1"/>
</dbReference>
<gene>
    <name evidence="4" type="ORF">WA026_010106</name>
</gene>